<dbReference type="InterPro" id="IPR051396">
    <property type="entry name" value="Bact_Antivir_Def_Nuclease"/>
</dbReference>
<protein>
    <submittedName>
        <fullName evidence="2">AAA family ATPase</fullName>
    </submittedName>
</protein>
<dbReference type="InterPro" id="IPR041685">
    <property type="entry name" value="AAA_GajA/Old/RecF-like"/>
</dbReference>
<dbReference type="SUPFAM" id="SSF52540">
    <property type="entry name" value="P-loop containing nucleoside triphosphate hydrolases"/>
    <property type="match status" value="1"/>
</dbReference>
<dbReference type="Pfam" id="PF13175">
    <property type="entry name" value="AAA_15"/>
    <property type="match status" value="1"/>
</dbReference>
<organism evidence="2 3">
    <name type="scientific">Geojedonia litorea</name>
    <dbReference type="NCBI Taxonomy" id="1268269"/>
    <lineage>
        <taxon>Bacteria</taxon>
        <taxon>Pseudomonadati</taxon>
        <taxon>Bacteroidota</taxon>
        <taxon>Flavobacteriia</taxon>
        <taxon>Flavobacteriales</taxon>
        <taxon>Flavobacteriaceae</taxon>
        <taxon>Geojedonia</taxon>
    </lineage>
</organism>
<name>A0ABV9N6Q8_9FLAO</name>
<feature type="domain" description="Endonuclease GajA/Old nuclease/RecF-like AAA" evidence="1">
    <location>
        <begin position="1"/>
        <end position="360"/>
    </location>
</feature>
<accession>A0ABV9N6Q8</accession>
<gene>
    <name evidence="2" type="ORF">ACFO5O_07890</name>
</gene>
<dbReference type="Proteomes" id="UP001595953">
    <property type="component" value="Unassembled WGS sequence"/>
</dbReference>
<dbReference type="Gene3D" id="3.40.50.300">
    <property type="entry name" value="P-loop containing nucleotide triphosphate hydrolases"/>
    <property type="match status" value="1"/>
</dbReference>
<dbReference type="InterPro" id="IPR027417">
    <property type="entry name" value="P-loop_NTPase"/>
</dbReference>
<evidence type="ECO:0000313" key="2">
    <source>
        <dbReference type="EMBL" id="MFC4722238.1"/>
    </source>
</evidence>
<proteinExistence type="predicted"/>
<dbReference type="RefSeq" id="WP_387962580.1">
    <property type="nucleotide sequence ID" value="NZ_JBHSGP010000013.1"/>
</dbReference>
<reference evidence="3" key="1">
    <citation type="journal article" date="2019" name="Int. J. Syst. Evol. Microbiol.">
        <title>The Global Catalogue of Microorganisms (GCM) 10K type strain sequencing project: providing services to taxonomists for standard genome sequencing and annotation.</title>
        <authorList>
            <consortium name="The Broad Institute Genomics Platform"/>
            <consortium name="The Broad Institute Genome Sequencing Center for Infectious Disease"/>
            <person name="Wu L."/>
            <person name="Ma J."/>
        </authorList>
    </citation>
    <scope>NUCLEOTIDE SEQUENCE [LARGE SCALE GENOMIC DNA]</scope>
    <source>
        <strain evidence="3">CCUG 63682</strain>
    </source>
</reference>
<evidence type="ECO:0000259" key="1">
    <source>
        <dbReference type="Pfam" id="PF13175"/>
    </source>
</evidence>
<dbReference type="PANTHER" id="PTHR43581">
    <property type="entry name" value="ATP/GTP PHOSPHATASE"/>
    <property type="match status" value="1"/>
</dbReference>
<evidence type="ECO:0000313" key="3">
    <source>
        <dbReference type="Proteomes" id="UP001595953"/>
    </source>
</evidence>
<sequence>MIYKEFLIENFKGIDKIHINLVKDELILLLGLNESGKTTILKAIETFDHRNDIADNFKDNFFRTIRKKSDVNSNLAARITATIEIDNPLEINEYGNIFDRGTTGKDKRQNVEAFFHHINHEKKLLIRRVIPFKNGNPQQYYYEFVCDHPFANDQFAKVLAKEMVLRCPFIIYFEDFKDRIPEKIFTSKSNDAFNIDWYDIIDGLFYNTNKEFSIQNFKKLYSRNNKREKDANTVLKRVNKTLNSSFSDKWKELSGVKDIEETELTYHVAKSYFEISITDTDGTTYGVDERSKGALWYLSFLMKTEFRRKKLRKKSGKPVFLIDEPASNLHSTAQQNMITDFKKLVEDTSVIYSTHSQYLIALDNIKTTYIIERNKGSVKSTLWSEYIKRDQSNETYYQPLANVLNIIPNSLVIPWNKALITEGPSDRKVLLVMYKVLHSDKEQNFVIYPGTSAQNLKTLLSFNIGWCSNFKVLLDSDKEGKMARDKYIDELDLNESIVQILPIDNKKIEGYFTETEKKDLYKIVFEKNKDERINKKEFSSIFSILNSDKEKLNIAKTVLTEPTIEKFKILFEKLQI</sequence>
<dbReference type="PANTHER" id="PTHR43581:SF2">
    <property type="entry name" value="EXCINUCLEASE ATPASE SUBUNIT"/>
    <property type="match status" value="1"/>
</dbReference>
<comment type="caution">
    <text evidence="2">The sequence shown here is derived from an EMBL/GenBank/DDBJ whole genome shotgun (WGS) entry which is preliminary data.</text>
</comment>
<dbReference type="EMBL" id="JBHSGP010000013">
    <property type="protein sequence ID" value="MFC4722238.1"/>
    <property type="molecule type" value="Genomic_DNA"/>
</dbReference>
<keyword evidence="3" id="KW-1185">Reference proteome</keyword>